<name>A0A914E133_9BILA</name>
<sequence>MPLHRIWYSPGAISEQDKESLAAHITKLYTSFGIPSFFVYVLYLPVEEKNFFVGGKKNRKFVRIIVQHIARQFESNKRADQFLEKYESILAPFIKERGLDWEVSVEQTDRNLWRENGMEAPLFNTIAWKEWVRLDKAVPYDEKDNVIVD</sequence>
<dbReference type="WBParaSite" id="ACRNAN_scaffold4774.g27217.t1">
    <property type="protein sequence ID" value="ACRNAN_scaffold4774.g27217.t1"/>
    <property type="gene ID" value="ACRNAN_scaffold4774.g27217"/>
</dbReference>
<dbReference type="AlphaFoldDB" id="A0A914E133"/>
<evidence type="ECO:0000313" key="3">
    <source>
        <dbReference type="WBParaSite" id="ACRNAN_scaffold4774.g27217.t1"/>
    </source>
</evidence>
<dbReference type="SUPFAM" id="SSF55331">
    <property type="entry name" value="Tautomerase/MIF"/>
    <property type="match status" value="1"/>
</dbReference>
<dbReference type="InterPro" id="IPR014347">
    <property type="entry name" value="Tautomerase/MIF_sf"/>
</dbReference>
<organism evidence="2 3">
    <name type="scientific">Acrobeloides nanus</name>
    <dbReference type="NCBI Taxonomy" id="290746"/>
    <lineage>
        <taxon>Eukaryota</taxon>
        <taxon>Metazoa</taxon>
        <taxon>Ecdysozoa</taxon>
        <taxon>Nematoda</taxon>
        <taxon>Chromadorea</taxon>
        <taxon>Rhabditida</taxon>
        <taxon>Tylenchina</taxon>
        <taxon>Cephalobomorpha</taxon>
        <taxon>Cephaloboidea</taxon>
        <taxon>Cephalobidae</taxon>
        <taxon>Acrobeloides</taxon>
    </lineage>
</organism>
<dbReference type="Gene3D" id="3.30.429.10">
    <property type="entry name" value="Macrophage Migration Inhibitory Factor"/>
    <property type="match status" value="1"/>
</dbReference>
<feature type="domain" description="Tautomerase cis-CaaD-like" evidence="1">
    <location>
        <begin position="1"/>
        <end position="136"/>
    </location>
</feature>
<evidence type="ECO:0000259" key="1">
    <source>
        <dbReference type="Pfam" id="PF14832"/>
    </source>
</evidence>
<dbReference type="InterPro" id="IPR028116">
    <property type="entry name" value="Cis-CaaD-like"/>
</dbReference>
<accession>A0A914E133</accession>
<dbReference type="Proteomes" id="UP000887540">
    <property type="component" value="Unplaced"/>
</dbReference>
<dbReference type="Pfam" id="PF14832">
    <property type="entry name" value="Tautomerase_3"/>
    <property type="match status" value="1"/>
</dbReference>
<reference evidence="3" key="1">
    <citation type="submission" date="2022-11" db="UniProtKB">
        <authorList>
            <consortium name="WormBaseParasite"/>
        </authorList>
    </citation>
    <scope>IDENTIFICATION</scope>
</reference>
<evidence type="ECO:0000313" key="2">
    <source>
        <dbReference type="Proteomes" id="UP000887540"/>
    </source>
</evidence>
<protein>
    <submittedName>
        <fullName evidence="3">Tautomerase cis-CaaD-like domain-containing protein</fullName>
    </submittedName>
</protein>
<keyword evidence="2" id="KW-1185">Reference proteome</keyword>
<proteinExistence type="predicted"/>